<dbReference type="KEGG" id="vg:14014021"/>
<keyword evidence="2" id="KW-1185">Reference proteome</keyword>
<dbReference type="OrthoDB" id="19882at10239"/>
<accession>H6WYI5</accession>
<dbReference type="Proteomes" id="UP000008024">
    <property type="component" value="Segment"/>
</dbReference>
<dbReference type="GeneID" id="14014021"/>
<dbReference type="RefSeq" id="YP_007007028.1">
    <property type="nucleotide sequence ID" value="NC_019524.2"/>
</dbReference>
<evidence type="ECO:0000313" key="2">
    <source>
        <dbReference type="Proteomes" id="UP000008024"/>
    </source>
</evidence>
<name>H6WYI5_9CAUD</name>
<proteinExistence type="predicted"/>
<sequence length="77" mass="8871">MSTQDDSEPRIHMRHARQLGYCTRGSERLSERFGMTFEEFLEKGYPVSEAEKSNNPLLRKAAMLARAEWEEAHGNGK</sequence>
<dbReference type="EMBL" id="JQ340774">
    <property type="protein sequence ID" value="AFB84040.1"/>
    <property type="molecule type" value="Genomic_DNA"/>
</dbReference>
<evidence type="ECO:0000313" key="1">
    <source>
        <dbReference type="EMBL" id="AFB84040.1"/>
    </source>
</evidence>
<organism evidence="1 2">
    <name type="scientific">Hafnia phage Enc34</name>
    <dbReference type="NCBI Taxonomy" id="1150990"/>
    <lineage>
        <taxon>Viruses</taxon>
        <taxon>Duplodnaviria</taxon>
        <taxon>Heunggongvirae</taxon>
        <taxon>Uroviricota</taxon>
        <taxon>Caudoviricetes</taxon>
        <taxon>Casjensviridae</taxon>
        <taxon>Enchivirus</taxon>
        <taxon>Enchivirus Enc34</taxon>
    </lineage>
</organism>
<reference evidence="1 2" key="1">
    <citation type="journal article" date="2012" name="J. Virol.">
        <title>Complete Genome Sequence of the Enterobacter cancerogenus Bacteriophage Enc34.</title>
        <authorList>
            <person name="Kazaks A."/>
            <person name="Dislers A."/>
            <person name="Lipowsky G."/>
            <person name="Nikolajeva V."/>
            <person name="Tars K."/>
        </authorList>
    </citation>
    <scope>NUCLEOTIDE SEQUENCE [LARGE SCALE GENOMIC DNA]</scope>
</reference>
<protein>
    <submittedName>
        <fullName evidence="1">Tail assembly protein</fullName>
    </submittedName>
</protein>